<feature type="region of interest" description="Disordered" evidence="4">
    <location>
        <begin position="77"/>
        <end position="331"/>
    </location>
</feature>
<dbReference type="InterPro" id="IPR025762">
    <property type="entry name" value="DFDF"/>
</dbReference>
<feature type="region of interest" description="Disordered" evidence="4">
    <location>
        <begin position="425"/>
        <end position="511"/>
    </location>
</feature>
<dbReference type="PROSITE" id="PS52002">
    <property type="entry name" value="SM"/>
    <property type="match status" value="1"/>
</dbReference>
<gene>
    <name evidence="9" type="ORF">ACJMK2_010112</name>
</gene>
<evidence type="ECO:0000259" key="8">
    <source>
        <dbReference type="PROSITE" id="PS52002"/>
    </source>
</evidence>
<dbReference type="Gene3D" id="2.30.30.100">
    <property type="match status" value="1"/>
</dbReference>
<dbReference type="InterPro" id="IPR047575">
    <property type="entry name" value="Sm"/>
</dbReference>
<evidence type="ECO:0000259" key="6">
    <source>
        <dbReference type="PROSITE" id="PS51513"/>
    </source>
</evidence>
<feature type="compositionally biased region" description="Polar residues" evidence="4">
    <location>
        <begin position="203"/>
        <end position="215"/>
    </location>
</feature>
<dbReference type="PANTHER" id="PTHR13586">
    <property type="entry name" value="SCD6 PROTEIN-RELATED"/>
    <property type="match status" value="1"/>
</dbReference>
<feature type="domain" description="FFD box profile" evidence="6">
    <location>
        <begin position="381"/>
        <end position="397"/>
    </location>
</feature>
<reference evidence="9 10" key="1">
    <citation type="submission" date="2024-11" db="EMBL/GenBank/DDBJ databases">
        <title>Chromosome-level genome assembly of the freshwater bivalve Anodonta woodiana.</title>
        <authorList>
            <person name="Chen X."/>
        </authorList>
    </citation>
    <scope>NUCLEOTIDE SEQUENCE [LARGE SCALE GENOMIC DNA]</scope>
    <source>
        <strain evidence="9">MN2024</strain>
        <tissue evidence="9">Gills</tissue>
    </source>
</reference>
<dbReference type="AlphaFoldDB" id="A0ABD3VHD0"/>
<dbReference type="SMART" id="SM01199">
    <property type="entry name" value="FDF"/>
    <property type="match status" value="1"/>
</dbReference>
<feature type="compositionally biased region" description="Gly residues" evidence="4">
    <location>
        <begin position="432"/>
        <end position="462"/>
    </location>
</feature>
<feature type="domain" description="TFG box profile" evidence="7">
    <location>
        <begin position="405"/>
        <end position="425"/>
    </location>
</feature>
<dbReference type="PROSITE" id="PS51536">
    <property type="entry name" value="TFG"/>
    <property type="match status" value="1"/>
</dbReference>
<evidence type="ECO:0000313" key="9">
    <source>
        <dbReference type="EMBL" id="KAL3859933.1"/>
    </source>
</evidence>
<feature type="short sequence motif" description="TFG box" evidence="3">
    <location>
        <begin position="405"/>
        <end position="425"/>
    </location>
</feature>
<evidence type="ECO:0000313" key="10">
    <source>
        <dbReference type="Proteomes" id="UP001634394"/>
    </source>
</evidence>
<feature type="compositionally biased region" description="Pro residues" evidence="4">
    <location>
        <begin position="80"/>
        <end position="91"/>
    </location>
</feature>
<feature type="compositionally biased region" description="Polar residues" evidence="4">
    <location>
        <begin position="175"/>
        <end position="196"/>
    </location>
</feature>
<feature type="compositionally biased region" description="Polar residues" evidence="4">
    <location>
        <begin position="97"/>
        <end position="108"/>
    </location>
</feature>
<dbReference type="Proteomes" id="UP001634394">
    <property type="component" value="Unassembled WGS sequence"/>
</dbReference>
<feature type="compositionally biased region" description="Gly residues" evidence="4">
    <location>
        <begin position="276"/>
        <end position="308"/>
    </location>
</feature>
<dbReference type="InterPro" id="IPR025768">
    <property type="entry name" value="TFG_box"/>
</dbReference>
<feature type="domain" description="Sm" evidence="8">
    <location>
        <begin position="1"/>
        <end position="81"/>
    </location>
</feature>
<feature type="domain" description="DFDF" evidence="5">
    <location>
        <begin position="325"/>
        <end position="361"/>
    </location>
</feature>
<evidence type="ECO:0000259" key="7">
    <source>
        <dbReference type="PROSITE" id="PS51536"/>
    </source>
</evidence>
<organism evidence="9 10">
    <name type="scientific">Sinanodonta woodiana</name>
    <name type="common">Chinese pond mussel</name>
    <name type="synonym">Anodonta woodiana</name>
    <dbReference type="NCBI Taxonomy" id="1069815"/>
    <lineage>
        <taxon>Eukaryota</taxon>
        <taxon>Metazoa</taxon>
        <taxon>Spiralia</taxon>
        <taxon>Lophotrochozoa</taxon>
        <taxon>Mollusca</taxon>
        <taxon>Bivalvia</taxon>
        <taxon>Autobranchia</taxon>
        <taxon>Heteroconchia</taxon>
        <taxon>Palaeoheterodonta</taxon>
        <taxon>Unionida</taxon>
        <taxon>Unionoidea</taxon>
        <taxon>Unionidae</taxon>
        <taxon>Unioninae</taxon>
        <taxon>Sinanodonta</taxon>
    </lineage>
</organism>
<evidence type="ECO:0000259" key="5">
    <source>
        <dbReference type="PROSITE" id="PS51512"/>
    </source>
</evidence>
<sequence length="511" mass="55971">MSGGIPYLGSKISLISKAGIRYEGILYTIDPNESTVALAKVRSFGTEDRPTERPVAPRDEIFEYIIFRGSDIKDLHVCEPPKPQPLQPLPQDPAIVKSSQPVTSGTTYQQPPPPHPQQGGFSASGYQTYVGPPMYNQFGPGAPPPQQQQQYGSMPQAPPQQGSRGPSPIPRVSPTMDQGVQVGSQLQMARRQTASRTPPPNRKSPTSDQGTQVPSGSPDGPDMSRPPPSQPINSERRDSRRSASGQQQHQHQQQSNNQSSQNYHQQNRSSGSNSRGRGGFNRGGFFRGSSRGGGGAVAAGGERGGLRQGGQRPPSARGRPNSSRPPQESTLKFEGEFDFESANAQFDKEELERELRRKLTIDETKVNGDNEENGLDEEEPVFYDKTKSFFDNISCETTEREQGRSTRTSWREEKKLNVETFGISDTRRGYRGRGGYRGGGGRGSYNNYRGGGRGRGGGGGYGDYISGSRPQGFAPRGGRRNQGWVDYNYEPKGERRPPGNRKPAQEEDDQP</sequence>
<dbReference type="Pfam" id="PF12701">
    <property type="entry name" value="LSM14"/>
    <property type="match status" value="1"/>
</dbReference>
<feature type="short sequence motif" description="FFD box" evidence="2">
    <location>
        <begin position="381"/>
        <end position="397"/>
    </location>
</feature>
<comment type="caution">
    <text evidence="9">The sequence shown here is derived from an EMBL/GenBank/DDBJ whole genome shotgun (WGS) entry which is preliminary data.</text>
</comment>
<evidence type="ECO:0000256" key="1">
    <source>
        <dbReference type="ARBA" id="ARBA00010415"/>
    </source>
</evidence>
<keyword evidence="10" id="KW-1185">Reference proteome</keyword>
<dbReference type="SUPFAM" id="SSF50182">
    <property type="entry name" value="Sm-like ribonucleoproteins"/>
    <property type="match status" value="1"/>
</dbReference>
<dbReference type="PANTHER" id="PTHR13586:SF0">
    <property type="entry name" value="TRAILER HITCH, ISOFORM H"/>
    <property type="match status" value="1"/>
</dbReference>
<dbReference type="InterPro" id="IPR025761">
    <property type="entry name" value="FFD_box"/>
</dbReference>
<evidence type="ECO:0000256" key="2">
    <source>
        <dbReference type="PROSITE-ProRule" id="PRU00846"/>
    </source>
</evidence>
<proteinExistence type="inferred from homology"/>
<dbReference type="InterPro" id="IPR019050">
    <property type="entry name" value="FDF_dom"/>
</dbReference>
<dbReference type="PROSITE" id="PS51513">
    <property type="entry name" value="FFD"/>
    <property type="match status" value="1"/>
</dbReference>
<feature type="compositionally biased region" description="Polar residues" evidence="4">
    <location>
        <begin position="320"/>
        <end position="330"/>
    </location>
</feature>
<evidence type="ECO:0000256" key="4">
    <source>
        <dbReference type="SAM" id="MobiDB-lite"/>
    </source>
</evidence>
<comment type="similarity">
    <text evidence="1">Belongs to the LSM14 family.</text>
</comment>
<accession>A0ABD3VHD0</accession>
<name>A0ABD3VHD0_SINWO</name>
<dbReference type="CDD" id="cd01736">
    <property type="entry name" value="LSm14_N"/>
    <property type="match status" value="1"/>
</dbReference>
<protein>
    <submittedName>
        <fullName evidence="9">Uncharacterized protein</fullName>
    </submittedName>
</protein>
<dbReference type="PROSITE" id="PS51512">
    <property type="entry name" value="DFDF"/>
    <property type="match status" value="1"/>
</dbReference>
<evidence type="ECO:0000256" key="3">
    <source>
        <dbReference type="PROSITE-ProRule" id="PRU00869"/>
    </source>
</evidence>
<dbReference type="InterPro" id="IPR025609">
    <property type="entry name" value="Lsm14-like_N"/>
</dbReference>
<feature type="compositionally biased region" description="Low complexity" evidence="4">
    <location>
        <begin position="242"/>
        <end position="275"/>
    </location>
</feature>
<dbReference type="InterPro" id="IPR010920">
    <property type="entry name" value="LSM_dom_sf"/>
</dbReference>
<dbReference type="Pfam" id="PF09532">
    <property type="entry name" value="FDF"/>
    <property type="match status" value="1"/>
</dbReference>
<dbReference type="SMART" id="SM01271">
    <property type="entry name" value="LSM14"/>
    <property type="match status" value="1"/>
</dbReference>
<dbReference type="FunFam" id="2.30.30.100:FF:000006">
    <property type="entry name" value="Protein LSM14 homolog A isoform b"/>
    <property type="match status" value="1"/>
</dbReference>
<dbReference type="EMBL" id="JBJQND010000012">
    <property type="protein sequence ID" value="KAL3859933.1"/>
    <property type="molecule type" value="Genomic_DNA"/>
</dbReference>